<gene>
    <name evidence="9" type="ORF">ENJ42_01265</name>
</gene>
<evidence type="ECO:0000256" key="5">
    <source>
        <dbReference type="ARBA" id="ARBA00022989"/>
    </source>
</evidence>
<dbReference type="GO" id="GO:0005886">
    <property type="term" value="C:plasma membrane"/>
    <property type="evidence" value="ECO:0007669"/>
    <property type="project" value="UniProtKB-SubCell"/>
</dbReference>
<dbReference type="Proteomes" id="UP000885830">
    <property type="component" value="Unassembled WGS sequence"/>
</dbReference>
<feature type="domain" description="ABC transmembrane type-1" evidence="8">
    <location>
        <begin position="70"/>
        <end position="279"/>
    </location>
</feature>
<dbReference type="Pfam" id="PF00528">
    <property type="entry name" value="BPD_transp_1"/>
    <property type="match status" value="1"/>
</dbReference>
<feature type="transmembrane region" description="Helical" evidence="7">
    <location>
        <begin position="72"/>
        <end position="94"/>
    </location>
</feature>
<comment type="caution">
    <text evidence="9">The sequence shown here is derived from an EMBL/GenBank/DDBJ whole genome shotgun (WGS) entry which is preliminary data.</text>
</comment>
<dbReference type="PROSITE" id="PS50928">
    <property type="entry name" value="ABC_TM1"/>
    <property type="match status" value="1"/>
</dbReference>
<feature type="transmembrane region" description="Helical" evidence="7">
    <location>
        <begin position="106"/>
        <end position="136"/>
    </location>
</feature>
<reference evidence="9" key="1">
    <citation type="journal article" date="2020" name="mSystems">
        <title>Genome- and Community-Level Interaction Insights into Carbon Utilization and Element Cycling Functions of Hydrothermarchaeota in Hydrothermal Sediment.</title>
        <authorList>
            <person name="Zhou Z."/>
            <person name="Liu Y."/>
            <person name="Xu W."/>
            <person name="Pan J."/>
            <person name="Luo Z.H."/>
            <person name="Li M."/>
        </authorList>
    </citation>
    <scope>NUCLEOTIDE SEQUENCE [LARGE SCALE GENOMIC DNA]</scope>
    <source>
        <strain evidence="9">HyVt-485</strain>
    </source>
</reference>
<keyword evidence="4 7" id="KW-0812">Transmembrane</keyword>
<evidence type="ECO:0000259" key="8">
    <source>
        <dbReference type="PROSITE" id="PS50928"/>
    </source>
</evidence>
<feature type="transmembrane region" description="Helical" evidence="7">
    <location>
        <begin position="214"/>
        <end position="239"/>
    </location>
</feature>
<evidence type="ECO:0000313" key="9">
    <source>
        <dbReference type="EMBL" id="HHL42222.1"/>
    </source>
</evidence>
<protein>
    <submittedName>
        <fullName evidence="9">ABC transporter permease</fullName>
    </submittedName>
</protein>
<feature type="transmembrane region" description="Helical" evidence="7">
    <location>
        <begin position="259"/>
        <end position="282"/>
    </location>
</feature>
<sequence length="293" mass="32292">MLEIAPGDVASFMMGLDADPQAVAALREELGLNGSVIGRYFHWILGLFRGDFGMSYTYRVPVSGLIWERMQVSIVLAVLSFMLSCALAIPLAAYAATHKSKKREFVLMNFVQIFVAIPNFWLAILLLSIFATFLGMFPAGGFPGWSAGFWPALKSLVLPAMALAFPQAAILTRVLRSSLLDTLDADYMRTARAKGLTKSQSLWRHGLKNAIIPVLPLMGMQFAFLVAGAIVIETVFYLPGLGRLVFQAITQRDLIVVKGVVVVLVFLVVFITFVMDVLTMWLDPRLARRGEGK</sequence>
<comment type="similarity">
    <text evidence="7">Belongs to the binding-protein-dependent transport system permease family.</text>
</comment>
<keyword evidence="6 7" id="KW-0472">Membrane</keyword>
<dbReference type="PANTHER" id="PTHR43163:SF6">
    <property type="entry name" value="DIPEPTIDE TRANSPORT SYSTEM PERMEASE PROTEIN DPPB-RELATED"/>
    <property type="match status" value="1"/>
</dbReference>
<organism evidence="9">
    <name type="scientific">Hellea balneolensis</name>
    <dbReference type="NCBI Taxonomy" id="287478"/>
    <lineage>
        <taxon>Bacteria</taxon>
        <taxon>Pseudomonadati</taxon>
        <taxon>Pseudomonadota</taxon>
        <taxon>Alphaproteobacteria</taxon>
        <taxon>Maricaulales</taxon>
        <taxon>Robiginitomaculaceae</taxon>
        <taxon>Hellea</taxon>
    </lineage>
</organism>
<dbReference type="PANTHER" id="PTHR43163">
    <property type="entry name" value="DIPEPTIDE TRANSPORT SYSTEM PERMEASE PROTEIN DPPB-RELATED"/>
    <property type="match status" value="1"/>
</dbReference>
<accession>A0A7C5QV87</accession>
<keyword evidence="2 7" id="KW-0813">Transport</keyword>
<dbReference type="InterPro" id="IPR045621">
    <property type="entry name" value="BPD_transp_1_N"/>
</dbReference>
<dbReference type="EMBL" id="DRMJ01000058">
    <property type="protein sequence ID" value="HHL42222.1"/>
    <property type="molecule type" value="Genomic_DNA"/>
</dbReference>
<dbReference type="Gene3D" id="1.10.3720.10">
    <property type="entry name" value="MetI-like"/>
    <property type="match status" value="1"/>
</dbReference>
<dbReference type="GO" id="GO:0071916">
    <property type="term" value="F:dipeptide transmembrane transporter activity"/>
    <property type="evidence" value="ECO:0007669"/>
    <property type="project" value="TreeGrafter"/>
</dbReference>
<dbReference type="SUPFAM" id="SSF161098">
    <property type="entry name" value="MetI-like"/>
    <property type="match status" value="1"/>
</dbReference>
<evidence type="ECO:0000256" key="1">
    <source>
        <dbReference type="ARBA" id="ARBA00004651"/>
    </source>
</evidence>
<evidence type="ECO:0000256" key="3">
    <source>
        <dbReference type="ARBA" id="ARBA00022475"/>
    </source>
</evidence>
<evidence type="ECO:0000256" key="4">
    <source>
        <dbReference type="ARBA" id="ARBA00022692"/>
    </source>
</evidence>
<keyword evidence="3" id="KW-1003">Cell membrane</keyword>
<evidence type="ECO:0000256" key="6">
    <source>
        <dbReference type="ARBA" id="ARBA00023136"/>
    </source>
</evidence>
<evidence type="ECO:0000256" key="7">
    <source>
        <dbReference type="RuleBase" id="RU363032"/>
    </source>
</evidence>
<name>A0A7C5QV87_9PROT</name>
<dbReference type="InterPro" id="IPR000515">
    <property type="entry name" value="MetI-like"/>
</dbReference>
<keyword evidence="5 7" id="KW-1133">Transmembrane helix</keyword>
<dbReference type="CDD" id="cd06261">
    <property type="entry name" value="TM_PBP2"/>
    <property type="match status" value="1"/>
</dbReference>
<dbReference type="InterPro" id="IPR035906">
    <property type="entry name" value="MetI-like_sf"/>
</dbReference>
<proteinExistence type="inferred from homology"/>
<dbReference type="Pfam" id="PF19300">
    <property type="entry name" value="BPD_transp_1_N"/>
    <property type="match status" value="1"/>
</dbReference>
<comment type="subcellular location">
    <subcellularLocation>
        <location evidence="1 7">Cell membrane</location>
        <topology evidence="1 7">Multi-pass membrane protein</topology>
    </subcellularLocation>
</comment>
<dbReference type="AlphaFoldDB" id="A0A7C5QV87"/>
<evidence type="ECO:0000256" key="2">
    <source>
        <dbReference type="ARBA" id="ARBA00022448"/>
    </source>
</evidence>